<dbReference type="AlphaFoldDB" id="A0A8S1TSP5"/>
<dbReference type="Proteomes" id="UP000683925">
    <property type="component" value="Unassembled WGS sequence"/>
</dbReference>
<dbReference type="EMBL" id="CAJJDP010000032">
    <property type="protein sequence ID" value="CAD8156841.1"/>
    <property type="molecule type" value="Genomic_DNA"/>
</dbReference>
<comment type="caution">
    <text evidence="1">The sequence shown here is derived from an EMBL/GenBank/DDBJ whole genome shotgun (WGS) entry which is preliminary data.</text>
</comment>
<evidence type="ECO:0000313" key="1">
    <source>
        <dbReference type="EMBL" id="CAD8156841.1"/>
    </source>
</evidence>
<reference evidence="1" key="1">
    <citation type="submission" date="2021-01" db="EMBL/GenBank/DDBJ databases">
        <authorList>
            <consortium name="Genoscope - CEA"/>
            <person name="William W."/>
        </authorList>
    </citation>
    <scope>NUCLEOTIDE SEQUENCE</scope>
</reference>
<evidence type="ECO:0000313" key="2">
    <source>
        <dbReference type="Proteomes" id="UP000683925"/>
    </source>
</evidence>
<name>A0A8S1TSP5_PAROT</name>
<organism evidence="1 2">
    <name type="scientific">Paramecium octaurelia</name>
    <dbReference type="NCBI Taxonomy" id="43137"/>
    <lineage>
        <taxon>Eukaryota</taxon>
        <taxon>Sar</taxon>
        <taxon>Alveolata</taxon>
        <taxon>Ciliophora</taxon>
        <taxon>Intramacronucleata</taxon>
        <taxon>Oligohymenophorea</taxon>
        <taxon>Peniculida</taxon>
        <taxon>Parameciidae</taxon>
        <taxon>Paramecium</taxon>
    </lineage>
</organism>
<protein>
    <submittedName>
        <fullName evidence="1">Uncharacterized protein</fullName>
    </submittedName>
</protein>
<sequence>MQNLEAKDNLQFVKQNYFCKSSSIHLFQDAIQYYILIHSVMDQFNCINKKIHFSMYQEQKSDSDTVTQYEGSVRQLRTKACKLFDHFLLFLSTIIKTKNCKFNCCKQNFVKMQPKSTRKEQHSYNEQMHSQQDGCRLKASRSAASVKVKLLHSDVLVKQISEKCDLFMTVISQIL</sequence>
<keyword evidence="2" id="KW-1185">Reference proteome</keyword>
<gene>
    <name evidence="1" type="ORF">POCTA_138.1.T0320328</name>
</gene>
<accession>A0A8S1TSP5</accession>
<proteinExistence type="predicted"/>